<evidence type="ECO:0000256" key="6">
    <source>
        <dbReference type="ARBA" id="ARBA00022968"/>
    </source>
</evidence>
<dbReference type="GO" id="GO:0000139">
    <property type="term" value="C:Golgi membrane"/>
    <property type="evidence" value="ECO:0007669"/>
    <property type="project" value="UniProtKB-SubCell"/>
</dbReference>
<dbReference type="GO" id="GO:0000026">
    <property type="term" value="F:alpha-1,2-mannosyltransferase activity"/>
    <property type="evidence" value="ECO:0007669"/>
    <property type="project" value="TreeGrafter"/>
</dbReference>
<organism evidence="12 14">
    <name type="scientific">Polarella glacialis</name>
    <name type="common">Dinoflagellate</name>
    <dbReference type="NCBI Taxonomy" id="89957"/>
    <lineage>
        <taxon>Eukaryota</taxon>
        <taxon>Sar</taxon>
        <taxon>Alveolata</taxon>
        <taxon>Dinophyceae</taxon>
        <taxon>Suessiales</taxon>
        <taxon>Suessiaceae</taxon>
        <taxon>Polarella</taxon>
    </lineage>
</organism>
<comment type="subcellular location">
    <subcellularLocation>
        <location evidence="10">Endomembrane system</location>
        <topology evidence="10">Single-pass membrane protein</topology>
    </subcellularLocation>
    <subcellularLocation>
        <location evidence="1">Golgi apparatus membrane</location>
    </subcellularLocation>
    <subcellularLocation>
        <location evidence="2">Membrane</location>
        <topology evidence="2">Single-pass type II membrane protein</topology>
    </subcellularLocation>
</comment>
<comment type="caution">
    <text evidence="12">The sequence shown here is derived from an EMBL/GenBank/DDBJ whole genome shotgun (WGS) entry which is preliminary data.</text>
</comment>
<reference evidence="12" key="1">
    <citation type="submission" date="2021-02" db="EMBL/GenBank/DDBJ databases">
        <authorList>
            <person name="Dougan E. K."/>
            <person name="Rhodes N."/>
            <person name="Thang M."/>
            <person name="Chan C."/>
        </authorList>
    </citation>
    <scope>NUCLEOTIDE SEQUENCE</scope>
</reference>
<keyword evidence="9" id="KW-0472">Membrane</keyword>
<evidence type="ECO:0000256" key="3">
    <source>
        <dbReference type="ARBA" id="ARBA00009105"/>
    </source>
</evidence>
<sequence>MQLRGQARATGWILPVICLVPLRGWAGSSHRARLAPEGIREGVRSDPGGPDHQQLGPLADWWQGLCYLWDQYLGEQLQGFSEQPGDDDLSWNPRCGHVPLRFCEWQLPHRQIQWRQLNLLAHTSQENALPGIPEGMRGRGLVTTVYSRRLPMVLANIARLRANGCKLPIQVWHDDELPVEECTTLGLWSVECRSLRNLLPRESMRGYQLSLPSIVFSEFEQILFFSSDVFFAGNICDMFDSPEFEEYGYVLWPELWESGMVELGSEEARYYADSTHPEHVFWDLFNVLHNSSNPQHRRATDTQLVLLDKRRHWDVLNLALLFCTDPPEKSRQFYFRGHSYGAMNAEKDSHKWALLALNRPFYLVERGGTVGSLEFVADLPHFSPCGLVIYGPPSYGGQLLAAAIGKEDGLYRGLACFDEARVALTYSAFGEHCVPRTVPHALNAADLDACASKAPAEVAPMVEDLEYLLYHAAESLGTRLSSVFKPRFECS</sequence>
<evidence type="ECO:0000256" key="9">
    <source>
        <dbReference type="ARBA" id="ARBA00023136"/>
    </source>
</evidence>
<dbReference type="OrthoDB" id="430354at2759"/>
<proteinExistence type="inferred from homology"/>
<dbReference type="EMBL" id="CAJNNW010034990">
    <property type="protein sequence ID" value="CAE8725041.1"/>
    <property type="molecule type" value="Genomic_DNA"/>
</dbReference>
<evidence type="ECO:0000256" key="5">
    <source>
        <dbReference type="ARBA" id="ARBA00022692"/>
    </source>
</evidence>
<evidence type="ECO:0000256" key="2">
    <source>
        <dbReference type="ARBA" id="ARBA00004606"/>
    </source>
</evidence>
<accession>A0A813GD03</accession>
<evidence type="ECO:0000313" key="13">
    <source>
        <dbReference type="EMBL" id="CAE8725041.1"/>
    </source>
</evidence>
<feature type="signal peptide" evidence="11">
    <location>
        <begin position="1"/>
        <end position="26"/>
    </location>
</feature>
<evidence type="ECO:0000256" key="11">
    <source>
        <dbReference type="SAM" id="SignalP"/>
    </source>
</evidence>
<dbReference type="Proteomes" id="UP000654075">
    <property type="component" value="Unassembled WGS sequence"/>
</dbReference>
<protein>
    <recommendedName>
        <fullName evidence="15">Protein xylosyltransferase</fullName>
    </recommendedName>
</protein>
<keyword evidence="5" id="KW-0812">Transmembrane</keyword>
<name>A0A813GD03_POLGL</name>
<keyword evidence="8" id="KW-0333">Golgi apparatus</keyword>
<feature type="chain" id="PRO_5036221995" description="Protein xylosyltransferase" evidence="11">
    <location>
        <begin position="27"/>
        <end position="491"/>
    </location>
</feature>
<keyword evidence="14" id="KW-1185">Reference proteome</keyword>
<evidence type="ECO:0000256" key="7">
    <source>
        <dbReference type="ARBA" id="ARBA00022989"/>
    </source>
</evidence>
<dbReference type="Pfam" id="PF11051">
    <property type="entry name" value="Mannosyl_trans3"/>
    <property type="match status" value="1"/>
</dbReference>
<dbReference type="AlphaFoldDB" id="A0A813GD03"/>
<dbReference type="InterPro" id="IPR022751">
    <property type="entry name" value="Alpha_mannosyltransferase"/>
</dbReference>
<evidence type="ECO:0000313" key="14">
    <source>
        <dbReference type="Proteomes" id="UP000654075"/>
    </source>
</evidence>
<evidence type="ECO:0000256" key="4">
    <source>
        <dbReference type="ARBA" id="ARBA00022679"/>
    </source>
</evidence>
<gene>
    <name evidence="12" type="ORF">PGLA1383_LOCUS40236</name>
    <name evidence="13" type="ORF">PGLA2088_LOCUS43953</name>
</gene>
<dbReference type="InterPro" id="IPR029044">
    <property type="entry name" value="Nucleotide-diphossugar_trans"/>
</dbReference>
<evidence type="ECO:0008006" key="15">
    <source>
        <dbReference type="Google" id="ProtNLM"/>
    </source>
</evidence>
<dbReference type="PANTHER" id="PTHR31646">
    <property type="entry name" value="ALPHA-1,2-MANNOSYLTRANSFERASE MNN2"/>
    <property type="match status" value="1"/>
</dbReference>
<keyword evidence="6" id="KW-0735">Signal-anchor</keyword>
<evidence type="ECO:0000313" key="12">
    <source>
        <dbReference type="EMBL" id="CAE8622875.1"/>
    </source>
</evidence>
<evidence type="ECO:0000256" key="10">
    <source>
        <dbReference type="ARBA" id="ARBA00037847"/>
    </source>
</evidence>
<dbReference type="EMBL" id="CAJNNV010028075">
    <property type="protein sequence ID" value="CAE8622875.1"/>
    <property type="molecule type" value="Genomic_DNA"/>
</dbReference>
<dbReference type="Proteomes" id="UP000626109">
    <property type="component" value="Unassembled WGS sequence"/>
</dbReference>
<comment type="similarity">
    <text evidence="3">Belongs to the MNN1/MNT family.</text>
</comment>
<evidence type="ECO:0000256" key="8">
    <source>
        <dbReference type="ARBA" id="ARBA00023034"/>
    </source>
</evidence>
<evidence type="ECO:0000256" key="1">
    <source>
        <dbReference type="ARBA" id="ARBA00004394"/>
    </source>
</evidence>
<keyword evidence="7" id="KW-1133">Transmembrane helix</keyword>
<dbReference type="PANTHER" id="PTHR31646:SF1">
    <property type="entry name" value="ALPHA-1,2-MANNOSYLTRANSFERASE MNN2"/>
    <property type="match status" value="1"/>
</dbReference>
<dbReference type="GO" id="GO:0046354">
    <property type="term" value="P:mannan biosynthetic process"/>
    <property type="evidence" value="ECO:0007669"/>
    <property type="project" value="TreeGrafter"/>
</dbReference>
<dbReference type="SUPFAM" id="SSF53448">
    <property type="entry name" value="Nucleotide-diphospho-sugar transferases"/>
    <property type="match status" value="1"/>
</dbReference>
<keyword evidence="11" id="KW-0732">Signal</keyword>
<keyword evidence="4" id="KW-0808">Transferase</keyword>